<organism evidence="1 2">
    <name type="scientific">Aphis craccivora</name>
    <name type="common">Cowpea aphid</name>
    <dbReference type="NCBI Taxonomy" id="307492"/>
    <lineage>
        <taxon>Eukaryota</taxon>
        <taxon>Metazoa</taxon>
        <taxon>Ecdysozoa</taxon>
        <taxon>Arthropoda</taxon>
        <taxon>Hexapoda</taxon>
        <taxon>Insecta</taxon>
        <taxon>Pterygota</taxon>
        <taxon>Neoptera</taxon>
        <taxon>Paraneoptera</taxon>
        <taxon>Hemiptera</taxon>
        <taxon>Sternorrhyncha</taxon>
        <taxon>Aphidomorpha</taxon>
        <taxon>Aphidoidea</taxon>
        <taxon>Aphididae</taxon>
        <taxon>Aphidini</taxon>
        <taxon>Aphis</taxon>
        <taxon>Aphis</taxon>
    </lineage>
</organism>
<comment type="caution">
    <text evidence="1">The sequence shown here is derived from an EMBL/GenBank/DDBJ whole genome shotgun (WGS) entry which is preliminary data.</text>
</comment>
<keyword evidence="2" id="KW-1185">Reference proteome</keyword>
<accession>A0A6G0Y5T3</accession>
<gene>
    <name evidence="1" type="ORF">FWK35_00024304</name>
</gene>
<dbReference type="EMBL" id="VUJU01005950">
    <property type="protein sequence ID" value="KAF0749834.1"/>
    <property type="molecule type" value="Genomic_DNA"/>
</dbReference>
<evidence type="ECO:0000313" key="1">
    <source>
        <dbReference type="EMBL" id="KAF0749834.1"/>
    </source>
</evidence>
<reference evidence="1 2" key="1">
    <citation type="submission" date="2019-08" db="EMBL/GenBank/DDBJ databases">
        <title>Whole genome of Aphis craccivora.</title>
        <authorList>
            <person name="Voronova N.V."/>
            <person name="Shulinski R.S."/>
            <person name="Bandarenka Y.V."/>
            <person name="Zhorov D.G."/>
            <person name="Warner D."/>
        </authorList>
    </citation>
    <scope>NUCLEOTIDE SEQUENCE [LARGE SCALE GENOMIC DNA]</scope>
    <source>
        <strain evidence="1">180601</strain>
        <tissue evidence="1">Whole Body</tissue>
    </source>
</reference>
<sequence length="160" mass="18845">MINEGNIFLYLLPTSLDNALQQLRILETDKYFMFKNQKFIYAPADANFICLTTVQNINFLVKFCSELFCDGTFDYSPKKKLKYIFLVGNIKIDIFDDLKTRRITKIVLPVTCIEIIQEYSNISNSYIRMRITFSKNQKVFQSSLNIEISLTIHFKIFNFD</sequence>
<dbReference type="Proteomes" id="UP000478052">
    <property type="component" value="Unassembled WGS sequence"/>
</dbReference>
<name>A0A6G0Y5T3_APHCR</name>
<proteinExistence type="predicted"/>
<dbReference type="AlphaFoldDB" id="A0A6G0Y5T3"/>
<protein>
    <submittedName>
        <fullName evidence="1">FLYWCH-type domain-containing protein</fullName>
    </submittedName>
</protein>
<evidence type="ECO:0000313" key="2">
    <source>
        <dbReference type="Proteomes" id="UP000478052"/>
    </source>
</evidence>